<protein>
    <submittedName>
        <fullName evidence="2">Uncharacterized protein</fullName>
    </submittedName>
</protein>
<dbReference type="EMBL" id="HBUF01087329">
    <property type="protein sequence ID" value="CAG6634705.1"/>
    <property type="molecule type" value="Transcribed_RNA"/>
</dbReference>
<dbReference type="AlphaFoldDB" id="A0A8D8QMF2"/>
<organism evidence="2">
    <name type="scientific">Cacopsylla melanoneura</name>
    <dbReference type="NCBI Taxonomy" id="428564"/>
    <lineage>
        <taxon>Eukaryota</taxon>
        <taxon>Metazoa</taxon>
        <taxon>Ecdysozoa</taxon>
        <taxon>Arthropoda</taxon>
        <taxon>Hexapoda</taxon>
        <taxon>Insecta</taxon>
        <taxon>Pterygota</taxon>
        <taxon>Neoptera</taxon>
        <taxon>Paraneoptera</taxon>
        <taxon>Hemiptera</taxon>
        <taxon>Sternorrhyncha</taxon>
        <taxon>Psylloidea</taxon>
        <taxon>Psyllidae</taxon>
        <taxon>Psyllinae</taxon>
        <taxon>Cacopsylla</taxon>
    </lineage>
</organism>
<evidence type="ECO:0000313" key="2">
    <source>
        <dbReference type="EMBL" id="CAG6634705.1"/>
    </source>
</evidence>
<accession>A0A8D8QMF2</accession>
<feature type="region of interest" description="Disordered" evidence="1">
    <location>
        <begin position="1"/>
        <end position="40"/>
    </location>
</feature>
<reference evidence="2" key="1">
    <citation type="submission" date="2021-05" db="EMBL/GenBank/DDBJ databases">
        <authorList>
            <person name="Alioto T."/>
            <person name="Alioto T."/>
            <person name="Gomez Garrido J."/>
        </authorList>
    </citation>
    <scope>NUCLEOTIDE SEQUENCE</scope>
</reference>
<evidence type="ECO:0000256" key="1">
    <source>
        <dbReference type="SAM" id="MobiDB-lite"/>
    </source>
</evidence>
<feature type="compositionally biased region" description="Low complexity" evidence="1">
    <location>
        <begin position="1"/>
        <end position="20"/>
    </location>
</feature>
<proteinExistence type="predicted"/>
<sequence length="111" mass="12288">MLSSATAAPPSTSSTLPFLPNYQKVTSPPPLAEPTRTIVNSPPGMDETWRVLWIPTIFPLRCVTCKQRSVTMATTRKMRIRRNEEAAVVLVVALPSSIEVRRTLIRAFPAV</sequence>
<name>A0A8D8QMF2_9HEMI</name>